<dbReference type="GO" id="GO:0140003">
    <property type="term" value="F:histone H3K36me3 reader activity"/>
    <property type="evidence" value="ECO:0007669"/>
    <property type="project" value="EnsemblFungi"/>
</dbReference>
<dbReference type="PANTHER" id="PTHR10880:SF15">
    <property type="entry name" value="MSL COMPLEX SUBUNIT 3"/>
    <property type="match status" value="1"/>
</dbReference>
<dbReference type="InterPro" id="IPR053820">
    <property type="entry name" value="MSL3_chromo-like"/>
</dbReference>
<dbReference type="InterPro" id="IPR008676">
    <property type="entry name" value="MRG"/>
</dbReference>
<dbReference type="KEGG" id="vpo:Kpol_1006p12"/>
<comment type="subcellular location">
    <subcellularLocation>
        <location evidence="1">Nucleus</location>
    </subcellularLocation>
</comment>
<dbReference type="InterPro" id="IPR016197">
    <property type="entry name" value="Chromo-like_dom_sf"/>
</dbReference>
<dbReference type="PROSITE" id="PS51640">
    <property type="entry name" value="MRG"/>
    <property type="match status" value="1"/>
</dbReference>
<feature type="compositionally biased region" description="Low complexity" evidence="8">
    <location>
        <begin position="112"/>
        <end position="121"/>
    </location>
</feature>
<dbReference type="GO" id="GO:0032221">
    <property type="term" value="C:Rpd3S complex"/>
    <property type="evidence" value="ECO:0007669"/>
    <property type="project" value="EnsemblFungi"/>
</dbReference>
<dbReference type="OMA" id="HKFFDIE"/>
<proteinExistence type="inferred from homology"/>
<dbReference type="OrthoDB" id="124855at2759"/>
<dbReference type="EMBL" id="DS480452">
    <property type="protein sequence ID" value="EDO15616.1"/>
    <property type="molecule type" value="Genomic_DNA"/>
</dbReference>
<keyword evidence="5" id="KW-0805">Transcription regulation</keyword>
<evidence type="ECO:0000256" key="5">
    <source>
        <dbReference type="ARBA" id="ARBA00023015"/>
    </source>
</evidence>
<evidence type="ECO:0000256" key="1">
    <source>
        <dbReference type="ARBA" id="ARBA00004123"/>
    </source>
</evidence>
<evidence type="ECO:0000256" key="6">
    <source>
        <dbReference type="ARBA" id="ARBA00023163"/>
    </source>
</evidence>
<evidence type="ECO:0000256" key="3">
    <source>
        <dbReference type="ARBA" id="ARBA00018505"/>
    </source>
</evidence>
<accession>A7TQ48</accession>
<gene>
    <name evidence="11" type="ORF">Kpol_1006p12</name>
</gene>
<dbReference type="GO" id="GO:0006335">
    <property type="term" value="P:DNA replication-dependent chromatin assembly"/>
    <property type="evidence" value="ECO:0007669"/>
    <property type="project" value="EnsemblFungi"/>
</dbReference>
<dbReference type="STRING" id="436907.A7TQ48"/>
<reference evidence="11 12" key="1">
    <citation type="journal article" date="2007" name="Proc. Natl. Acad. Sci. U.S.A.">
        <title>Independent sorting-out of thousands of duplicated gene pairs in two yeast species descended from a whole-genome duplication.</title>
        <authorList>
            <person name="Scannell D.R."/>
            <person name="Frank A.C."/>
            <person name="Conant G.C."/>
            <person name="Byrne K.P."/>
            <person name="Woolfit M."/>
            <person name="Wolfe K.H."/>
        </authorList>
    </citation>
    <scope>NUCLEOTIDE SEQUENCE [LARGE SCALE GENOMIC DNA]</scope>
    <source>
        <strain evidence="12">ATCC 22028 / DSM 70294 / BCRC 21397 / CBS 2163 / NBRC 10782 / NRRL Y-8283 / UCD 57-17</strain>
    </source>
</reference>
<dbReference type="GO" id="GO:0006281">
    <property type="term" value="P:DNA repair"/>
    <property type="evidence" value="ECO:0007669"/>
    <property type="project" value="EnsemblFungi"/>
</dbReference>
<dbReference type="PIRSF" id="PIRSF038133">
    <property type="entry name" value="HAT_Nua4_EAF3/MRG15"/>
    <property type="match status" value="1"/>
</dbReference>
<dbReference type="GeneID" id="5543711"/>
<sequence>MGFELGGKCLAFHGPLLYEAKVLRIWDSKDKKLITPPNETTNGITEPESEMATEDCYFIHYQGWKATWDEWIGSDRIREYNEENVELKKKLIQQAKELKKDSAKQSKKRKSQLSNSHSHLNQQHLQLQQLQLQLQQVDGSDSNTENTNTTTTVSLKKPKTASSSSSNLDNTLTTSNRSSNSPHMMFDSKNWFNNNSLPKITMHIPTKLKSVLVNDWEYVTKDKKICKLPSKLSAGEIIDKFESECSGILDSPTGQSQLSEYCNGLRLYFEKSLPVLLLYRLERLQYDELKSKEDLLHKYGSIHLLRLVSILPELISNTTMDTQSCQLIVRQTETFLEWLLLRNQALHLFPIDSDDFYVNTSSQYEGVALGL</sequence>
<dbReference type="GO" id="GO:0006368">
    <property type="term" value="P:transcription elongation by RNA polymerase II"/>
    <property type="evidence" value="ECO:0007669"/>
    <property type="project" value="EnsemblFungi"/>
</dbReference>
<keyword evidence="7" id="KW-0539">Nucleus</keyword>
<evidence type="ECO:0000256" key="4">
    <source>
        <dbReference type="ARBA" id="ARBA00022853"/>
    </source>
</evidence>
<name>A7TQ48_VANPO</name>
<dbReference type="GO" id="GO:0035267">
    <property type="term" value="C:NuA4 histone acetyltransferase complex"/>
    <property type="evidence" value="ECO:0007669"/>
    <property type="project" value="EnsemblFungi"/>
</dbReference>
<evidence type="ECO:0000259" key="10">
    <source>
        <dbReference type="Pfam" id="PF22732"/>
    </source>
</evidence>
<keyword evidence="12" id="KW-1185">Reference proteome</keyword>
<dbReference type="PhylomeDB" id="A7TQ48"/>
<dbReference type="AlphaFoldDB" id="A7TQ48"/>
<feature type="domain" description="MSL3 chromodomain-like" evidence="10">
    <location>
        <begin position="51"/>
        <end position="91"/>
    </location>
</feature>
<dbReference type="Pfam" id="PF22732">
    <property type="entry name" value="MSL3_chromo-like"/>
    <property type="match status" value="1"/>
</dbReference>
<dbReference type="Pfam" id="PF05712">
    <property type="entry name" value="MRG"/>
    <property type="match status" value="1"/>
</dbReference>
<evidence type="ECO:0000313" key="12">
    <source>
        <dbReference type="Proteomes" id="UP000000267"/>
    </source>
</evidence>
<dbReference type="PANTHER" id="PTHR10880">
    <property type="entry name" value="MORTALITY FACTOR 4-LIKE PROTEIN"/>
    <property type="match status" value="1"/>
</dbReference>
<keyword evidence="4" id="KW-0156">Chromatin regulator</keyword>
<dbReference type="InterPro" id="IPR026541">
    <property type="entry name" value="MRG_dom"/>
</dbReference>
<dbReference type="GO" id="GO:0060195">
    <property type="term" value="P:negative regulation of antisense RNA transcription"/>
    <property type="evidence" value="ECO:0007669"/>
    <property type="project" value="EnsemblFungi"/>
</dbReference>
<dbReference type="Gene3D" id="1.10.274.30">
    <property type="entry name" value="MRG domain"/>
    <property type="match status" value="1"/>
</dbReference>
<dbReference type="SUPFAM" id="SSF54160">
    <property type="entry name" value="Chromo domain-like"/>
    <property type="match status" value="1"/>
</dbReference>
<dbReference type="eggNOG" id="KOG3001">
    <property type="taxonomic scope" value="Eukaryota"/>
</dbReference>
<feature type="compositionally biased region" description="Low complexity" evidence="8">
    <location>
        <begin position="143"/>
        <end position="152"/>
    </location>
</feature>
<comment type="similarity">
    <text evidence="2">Belongs to the MRG family.</text>
</comment>
<evidence type="ECO:0000256" key="2">
    <source>
        <dbReference type="ARBA" id="ARBA00009093"/>
    </source>
</evidence>
<dbReference type="InterPro" id="IPR038217">
    <property type="entry name" value="MRG_C_sf"/>
</dbReference>
<dbReference type="GO" id="GO:0032968">
    <property type="term" value="P:positive regulation of transcription elongation by RNA polymerase II"/>
    <property type="evidence" value="ECO:0007669"/>
    <property type="project" value="EnsemblFungi"/>
</dbReference>
<evidence type="ECO:0000313" key="11">
    <source>
        <dbReference type="EMBL" id="EDO15616.1"/>
    </source>
</evidence>
<evidence type="ECO:0000256" key="8">
    <source>
        <dbReference type="SAM" id="MobiDB-lite"/>
    </source>
</evidence>
<protein>
    <recommendedName>
        <fullName evidence="3">Chromatin modification-related protein EAF3</fullName>
    </recommendedName>
</protein>
<dbReference type="Gene3D" id="2.30.30.140">
    <property type="match status" value="1"/>
</dbReference>
<evidence type="ECO:0000256" key="7">
    <source>
        <dbReference type="ARBA" id="ARBA00023242"/>
    </source>
</evidence>
<organism evidence="12">
    <name type="scientific">Vanderwaltozyma polyspora (strain ATCC 22028 / DSM 70294 / BCRC 21397 / CBS 2163 / NBRC 10782 / NRRL Y-8283 / UCD 57-17)</name>
    <name type="common">Kluyveromyces polysporus</name>
    <dbReference type="NCBI Taxonomy" id="436907"/>
    <lineage>
        <taxon>Eukaryota</taxon>
        <taxon>Fungi</taxon>
        <taxon>Dikarya</taxon>
        <taxon>Ascomycota</taxon>
        <taxon>Saccharomycotina</taxon>
        <taxon>Saccharomycetes</taxon>
        <taxon>Saccharomycetales</taxon>
        <taxon>Saccharomycetaceae</taxon>
        <taxon>Vanderwaltozyma</taxon>
    </lineage>
</organism>
<dbReference type="GO" id="GO:0043487">
    <property type="term" value="P:regulation of RNA stability"/>
    <property type="evidence" value="ECO:0007669"/>
    <property type="project" value="EnsemblFungi"/>
</dbReference>
<dbReference type="GO" id="GO:1990453">
    <property type="term" value="C:nucleosome disassembly/reassembly complex"/>
    <property type="evidence" value="ECO:0007669"/>
    <property type="project" value="EnsemblFungi"/>
</dbReference>
<feature type="domain" description="MRG" evidence="9">
    <location>
        <begin position="194"/>
        <end position="343"/>
    </location>
</feature>
<dbReference type="InParanoid" id="A7TQ48"/>
<dbReference type="RefSeq" id="XP_001643474.1">
    <property type="nucleotide sequence ID" value="XM_001643424.1"/>
</dbReference>
<dbReference type="HOGENOM" id="CLU_039566_1_1_1"/>
<dbReference type="Proteomes" id="UP000000267">
    <property type="component" value="Unassembled WGS sequence"/>
</dbReference>
<dbReference type="GO" id="GO:0006337">
    <property type="term" value="P:nucleosome disassembly"/>
    <property type="evidence" value="ECO:0007669"/>
    <property type="project" value="EnsemblFungi"/>
</dbReference>
<feature type="compositionally biased region" description="Low complexity" evidence="8">
    <location>
        <begin position="160"/>
        <end position="181"/>
    </location>
</feature>
<evidence type="ECO:0000259" key="9">
    <source>
        <dbReference type="Pfam" id="PF05712"/>
    </source>
</evidence>
<dbReference type="FunCoup" id="A7TQ48">
    <property type="interactions" value="746"/>
</dbReference>
<dbReference type="GO" id="GO:0030174">
    <property type="term" value="P:regulation of DNA-templated DNA replication initiation"/>
    <property type="evidence" value="ECO:0007669"/>
    <property type="project" value="EnsemblFungi"/>
</dbReference>
<feature type="region of interest" description="Disordered" evidence="8">
    <location>
        <begin position="97"/>
        <end position="121"/>
    </location>
</feature>
<keyword evidence="6" id="KW-0804">Transcription</keyword>
<feature type="region of interest" description="Disordered" evidence="8">
    <location>
        <begin position="136"/>
        <end position="183"/>
    </location>
</feature>